<dbReference type="AlphaFoldDB" id="A0A086JFS0"/>
<name>A0A086JFS0_TOXGO</name>
<accession>A0A086JFS0</accession>
<gene>
    <name evidence="2" type="ORF">TGDOM2_318300</name>
</gene>
<feature type="region of interest" description="Disordered" evidence="1">
    <location>
        <begin position="1"/>
        <end position="20"/>
    </location>
</feature>
<organism evidence="2 3">
    <name type="scientific">Toxoplasma gondii GAB2-2007-GAL-DOM2</name>
    <dbReference type="NCBI Taxonomy" id="1130820"/>
    <lineage>
        <taxon>Eukaryota</taxon>
        <taxon>Sar</taxon>
        <taxon>Alveolata</taxon>
        <taxon>Apicomplexa</taxon>
        <taxon>Conoidasida</taxon>
        <taxon>Coccidia</taxon>
        <taxon>Eucoccidiorida</taxon>
        <taxon>Eimeriorina</taxon>
        <taxon>Sarcocystidae</taxon>
        <taxon>Toxoplasma</taxon>
    </lineage>
</organism>
<protein>
    <submittedName>
        <fullName evidence="2">Uncharacterized protein</fullName>
    </submittedName>
</protein>
<evidence type="ECO:0000313" key="3">
    <source>
        <dbReference type="Proteomes" id="UP000028837"/>
    </source>
</evidence>
<reference evidence="2 3" key="1">
    <citation type="submission" date="2014-02" db="EMBL/GenBank/DDBJ databases">
        <authorList>
            <person name="Sibley D."/>
            <person name="Venepally P."/>
            <person name="Karamycheva S."/>
            <person name="Hadjithomas M."/>
            <person name="Khan A."/>
            <person name="Brunk B."/>
            <person name="Roos D."/>
            <person name="Caler E."/>
            <person name="Lorenzi H."/>
        </authorList>
    </citation>
    <scope>NUCLEOTIDE SEQUENCE [LARGE SCALE GENOMIC DNA]</scope>
    <source>
        <strain evidence="2 3">GAB2-2007-GAL-DOM2</strain>
    </source>
</reference>
<sequence>MSEPPASLHRKISSTQSPPASTLSLLLLPRFLSPCARRAASTPQDDASESPKASTAHDIFSRLYAVDRQSHRQQIFAPSRFPETRVSCLPRVLTLRLESFAFGDEERDTQTGRLSPESAVLFCRNLRAKEIENDESASLPFEHAFCVTFARPSQAQVCFEALSAEQELHREEFRTTFLIAAQAETAENSRAANAEELRDLTRWQLWTSTRKSDFSALAPRIAVVLQSADRSLLHKKTSFFRNALDLVSRLIATFDDQAPAL</sequence>
<proteinExistence type="predicted"/>
<dbReference type="VEuPathDB" id="ToxoDB:TGDOM2_318300"/>
<evidence type="ECO:0000256" key="1">
    <source>
        <dbReference type="SAM" id="MobiDB-lite"/>
    </source>
</evidence>
<evidence type="ECO:0000313" key="2">
    <source>
        <dbReference type="EMBL" id="KFG30988.1"/>
    </source>
</evidence>
<comment type="caution">
    <text evidence="2">The sequence shown here is derived from an EMBL/GenBank/DDBJ whole genome shotgun (WGS) entry which is preliminary data.</text>
</comment>
<dbReference type="Proteomes" id="UP000028837">
    <property type="component" value="Unassembled WGS sequence"/>
</dbReference>
<dbReference type="EMBL" id="AHZU02001573">
    <property type="protein sequence ID" value="KFG30988.1"/>
    <property type="molecule type" value="Genomic_DNA"/>
</dbReference>